<evidence type="ECO:0000313" key="5">
    <source>
        <dbReference type="Proteomes" id="UP001558613"/>
    </source>
</evidence>
<evidence type="ECO:0000313" key="2">
    <source>
        <dbReference type="EMBL" id="KAL1276195.1"/>
    </source>
</evidence>
<dbReference type="EMBL" id="JAYMGO010000004">
    <property type="protein sequence ID" value="KAL1276195.1"/>
    <property type="molecule type" value="Genomic_DNA"/>
</dbReference>
<dbReference type="EMBL" id="JAYMGO010000004">
    <property type="protein sequence ID" value="KAL1276450.1"/>
    <property type="molecule type" value="Genomic_DNA"/>
</dbReference>
<sequence>MVDYAVWEAMVEQVAQESMVGQGALELCLATMAMGIWPPCKIYLGEFRGLGGHSGEVGSGGCSGLHSGGAGSGGCSGLHSGGAGSGRRLGGAGS</sequence>
<comment type="caution">
    <text evidence="2">The sequence shown here is derived from an EMBL/GenBank/DDBJ whole genome shotgun (WGS) entry which is preliminary data.</text>
</comment>
<evidence type="ECO:0000256" key="1">
    <source>
        <dbReference type="SAM" id="MobiDB-lite"/>
    </source>
</evidence>
<protein>
    <submittedName>
        <fullName evidence="2">Uncharacterized protein</fullName>
    </submittedName>
</protein>
<evidence type="ECO:0000313" key="4">
    <source>
        <dbReference type="EMBL" id="KAL1277011.1"/>
    </source>
</evidence>
<dbReference type="EMBL" id="JAYMGO010000003">
    <property type="protein sequence ID" value="KAL1277011.1"/>
    <property type="molecule type" value="Genomic_DNA"/>
</dbReference>
<gene>
    <name evidence="4" type="ORF">QQF64_023684</name>
    <name evidence="2" type="ORF">QQF64_035818</name>
    <name evidence="3" type="ORF">QQF64_036073</name>
</gene>
<proteinExistence type="predicted"/>
<evidence type="ECO:0000313" key="3">
    <source>
        <dbReference type="EMBL" id="KAL1276450.1"/>
    </source>
</evidence>
<organism evidence="2 5">
    <name type="scientific">Cirrhinus molitorella</name>
    <name type="common">mud carp</name>
    <dbReference type="NCBI Taxonomy" id="172907"/>
    <lineage>
        <taxon>Eukaryota</taxon>
        <taxon>Metazoa</taxon>
        <taxon>Chordata</taxon>
        <taxon>Craniata</taxon>
        <taxon>Vertebrata</taxon>
        <taxon>Euteleostomi</taxon>
        <taxon>Actinopterygii</taxon>
        <taxon>Neopterygii</taxon>
        <taxon>Teleostei</taxon>
        <taxon>Ostariophysi</taxon>
        <taxon>Cypriniformes</taxon>
        <taxon>Cyprinidae</taxon>
        <taxon>Labeoninae</taxon>
        <taxon>Labeonini</taxon>
        <taxon>Cirrhinus</taxon>
    </lineage>
</organism>
<feature type="region of interest" description="Disordered" evidence="1">
    <location>
        <begin position="69"/>
        <end position="94"/>
    </location>
</feature>
<keyword evidence="5" id="KW-1185">Reference proteome</keyword>
<accession>A0ABR3NGU1</accession>
<name>A0ABR3NGU1_9TELE</name>
<dbReference type="Proteomes" id="UP001558613">
    <property type="component" value="Unassembled WGS sequence"/>
</dbReference>
<reference evidence="2 5" key="1">
    <citation type="submission" date="2023-09" db="EMBL/GenBank/DDBJ databases">
        <authorList>
            <person name="Wang M."/>
        </authorList>
    </citation>
    <scope>NUCLEOTIDE SEQUENCE [LARGE SCALE GENOMIC DNA]</scope>
    <source>
        <strain evidence="2">GT-2023</strain>
        <tissue evidence="2">Liver</tissue>
    </source>
</reference>